<organism evidence="6">
    <name type="scientific">Cladocopium goreaui</name>
    <dbReference type="NCBI Taxonomy" id="2562237"/>
    <lineage>
        <taxon>Eukaryota</taxon>
        <taxon>Sar</taxon>
        <taxon>Alveolata</taxon>
        <taxon>Dinophyceae</taxon>
        <taxon>Suessiales</taxon>
        <taxon>Symbiodiniaceae</taxon>
        <taxon>Cladocopium</taxon>
    </lineage>
</organism>
<reference evidence="6" key="1">
    <citation type="submission" date="2022-10" db="EMBL/GenBank/DDBJ databases">
        <authorList>
            <person name="Chen Y."/>
            <person name="Dougan E. K."/>
            <person name="Chan C."/>
            <person name="Rhodes N."/>
            <person name="Thang M."/>
        </authorList>
    </citation>
    <scope>NUCLEOTIDE SEQUENCE</scope>
</reference>
<dbReference type="InterPro" id="IPR046341">
    <property type="entry name" value="SET_dom_sf"/>
</dbReference>
<feature type="region of interest" description="Disordered" evidence="4">
    <location>
        <begin position="459"/>
        <end position="490"/>
    </location>
</feature>
<dbReference type="InterPro" id="IPR050600">
    <property type="entry name" value="SETD3_SETD6_MTase"/>
</dbReference>
<evidence type="ECO:0000313" key="6">
    <source>
        <dbReference type="EMBL" id="CAI4008661.1"/>
    </source>
</evidence>
<evidence type="ECO:0000259" key="5">
    <source>
        <dbReference type="PROSITE" id="PS50280"/>
    </source>
</evidence>
<dbReference type="GO" id="GO:0032259">
    <property type="term" value="P:methylation"/>
    <property type="evidence" value="ECO:0007669"/>
    <property type="project" value="UniProtKB-KW"/>
</dbReference>
<feature type="domain" description="SET" evidence="5">
    <location>
        <begin position="28"/>
        <end position="279"/>
    </location>
</feature>
<dbReference type="AlphaFoldDB" id="A0A9P1DEA4"/>
<dbReference type="PROSITE" id="PS50280">
    <property type="entry name" value="SET"/>
    <property type="match status" value="1"/>
</dbReference>
<feature type="compositionally biased region" description="Acidic residues" evidence="4">
    <location>
        <begin position="464"/>
        <end position="481"/>
    </location>
</feature>
<dbReference type="PANTHER" id="PTHR13271">
    <property type="entry name" value="UNCHARACTERIZED PUTATIVE METHYLTRANSFERASE"/>
    <property type="match status" value="1"/>
</dbReference>
<evidence type="ECO:0000313" key="7">
    <source>
        <dbReference type="EMBL" id="CAL4795973.1"/>
    </source>
</evidence>
<accession>A0A9P1DEA4</accession>
<dbReference type="GO" id="GO:0016279">
    <property type="term" value="F:protein-lysine N-methyltransferase activity"/>
    <property type="evidence" value="ECO:0007669"/>
    <property type="project" value="TreeGrafter"/>
</dbReference>
<evidence type="ECO:0000256" key="4">
    <source>
        <dbReference type="SAM" id="MobiDB-lite"/>
    </source>
</evidence>
<evidence type="ECO:0000256" key="3">
    <source>
        <dbReference type="ARBA" id="ARBA00022691"/>
    </source>
</evidence>
<dbReference type="Gene3D" id="3.90.1420.10">
    <property type="entry name" value="Rubisco LSMT, substrate-binding domain"/>
    <property type="match status" value="1"/>
</dbReference>
<keyword evidence="2" id="KW-0808">Transferase</keyword>
<keyword evidence="8" id="KW-1185">Reference proteome</keyword>
<dbReference type="EMBL" id="CAMXCT020004346">
    <property type="protein sequence ID" value="CAL1162036.1"/>
    <property type="molecule type" value="Genomic_DNA"/>
</dbReference>
<evidence type="ECO:0000256" key="1">
    <source>
        <dbReference type="ARBA" id="ARBA00022603"/>
    </source>
</evidence>
<comment type="caution">
    <text evidence="6">The sequence shown here is derived from an EMBL/GenBank/DDBJ whole genome shotgun (WGS) entry which is preliminary data.</text>
</comment>
<dbReference type="SUPFAM" id="SSF82199">
    <property type="entry name" value="SET domain"/>
    <property type="match status" value="1"/>
</dbReference>
<dbReference type="SUPFAM" id="SSF81822">
    <property type="entry name" value="RuBisCo LSMT C-terminal, substrate-binding domain"/>
    <property type="match status" value="1"/>
</dbReference>
<proteinExistence type="predicted"/>
<keyword evidence="1" id="KW-0489">Methyltransferase</keyword>
<name>A0A9P1DEA4_9DINO</name>
<protein>
    <recommendedName>
        <fullName evidence="5">SET domain-containing protein</fullName>
    </recommendedName>
</protein>
<dbReference type="Gene3D" id="3.90.1410.10">
    <property type="entry name" value="set domain protein methyltransferase, domain 1"/>
    <property type="match status" value="1"/>
</dbReference>
<dbReference type="EMBL" id="CAMXCT030004346">
    <property type="protein sequence ID" value="CAL4795973.1"/>
    <property type="molecule type" value="Genomic_DNA"/>
</dbReference>
<dbReference type="Proteomes" id="UP001152797">
    <property type="component" value="Unassembled WGS sequence"/>
</dbReference>
<gene>
    <name evidence="6" type="ORF">C1SCF055_LOCUS34082</name>
</gene>
<reference evidence="7 8" key="2">
    <citation type="submission" date="2024-05" db="EMBL/GenBank/DDBJ databases">
        <authorList>
            <person name="Chen Y."/>
            <person name="Shah S."/>
            <person name="Dougan E. K."/>
            <person name="Thang M."/>
            <person name="Chan C."/>
        </authorList>
    </citation>
    <scope>NUCLEOTIDE SEQUENCE [LARGE SCALE GENOMIC DNA]</scope>
</reference>
<dbReference type="InterPro" id="IPR001214">
    <property type="entry name" value="SET_dom"/>
</dbReference>
<dbReference type="PANTHER" id="PTHR13271:SF155">
    <property type="entry name" value="SET DOMAIN-CONTAINING PROTEIN"/>
    <property type="match status" value="1"/>
</dbReference>
<dbReference type="EMBL" id="CAMXCT010004346">
    <property type="protein sequence ID" value="CAI4008661.1"/>
    <property type="molecule type" value="Genomic_DNA"/>
</dbReference>
<dbReference type="CDD" id="cd10527">
    <property type="entry name" value="SET_LSMT"/>
    <property type="match status" value="1"/>
</dbReference>
<evidence type="ECO:0000313" key="8">
    <source>
        <dbReference type="Proteomes" id="UP001152797"/>
    </source>
</evidence>
<evidence type="ECO:0000256" key="2">
    <source>
        <dbReference type="ARBA" id="ARBA00022679"/>
    </source>
</evidence>
<sequence>MDSDDPTDKAAVVRRFEDWCNEHNCVMEKVQVASTAFGLGLRATKDVEPNEVALAIPLDLVLTVPVAARSIAGQALLRSETTREQPVSAQALMYVVMIHGWHDATSKWHPYLRQIPSKHQDPLCWTQRERQARLKGTQLLHEVERHEALLRLVHQSIFPALSQELPEMFPEERYSFASFTWARSALASRCFAETHLEKFLGGGEVVPEETMNYVRLTANEAARLSHDCNAVLCPLLDTGNHDPNVTIHVGLRSDKNGFQLALARDSGVNKGQEYFINYGNHGSNLQLLLGHGFCLPDNPQDTLPLKLGKTAGESPEQELARKLSGLVEGEVVDLSRADLLPERLLALLRISTLQDRSLRVLLHENDSSEKTILSRLTTPIDVKFDRHAELHALSIVQKHLIMKQHQIQSGNPQTELVEGREGWARCHYAEIYRSGQLEILQAALKEAKARERAIMEEHHVHLEDFEEGEEEEDDLEDEVIDPEAKRLRYA</sequence>
<dbReference type="OrthoDB" id="42889at2759"/>
<keyword evidence="3" id="KW-0949">S-adenosyl-L-methionine</keyword>
<dbReference type="InterPro" id="IPR036464">
    <property type="entry name" value="Rubisco_LSMT_subst-bd_sf"/>
</dbReference>